<organism evidence="1 2">
    <name type="scientific">Ambrosiozyma monospora</name>
    <name type="common">Yeast</name>
    <name type="synonym">Endomycopsis monosporus</name>
    <dbReference type="NCBI Taxonomy" id="43982"/>
    <lineage>
        <taxon>Eukaryota</taxon>
        <taxon>Fungi</taxon>
        <taxon>Dikarya</taxon>
        <taxon>Ascomycota</taxon>
        <taxon>Saccharomycotina</taxon>
        <taxon>Pichiomycetes</taxon>
        <taxon>Pichiales</taxon>
        <taxon>Pichiaceae</taxon>
        <taxon>Ambrosiozyma</taxon>
    </lineage>
</organism>
<evidence type="ECO:0000313" key="1">
    <source>
        <dbReference type="EMBL" id="GME80174.1"/>
    </source>
</evidence>
<reference evidence="1" key="1">
    <citation type="submission" date="2023-04" db="EMBL/GenBank/DDBJ databases">
        <title>Ambrosiozyma monospora NBRC 10751.</title>
        <authorList>
            <person name="Ichikawa N."/>
            <person name="Sato H."/>
            <person name="Tonouchi N."/>
        </authorList>
    </citation>
    <scope>NUCLEOTIDE SEQUENCE</scope>
    <source>
        <strain evidence="1">NBRC 10751</strain>
    </source>
</reference>
<proteinExistence type="predicted"/>
<keyword evidence="2" id="KW-1185">Reference proteome</keyword>
<dbReference type="EMBL" id="BSXS01002932">
    <property type="protein sequence ID" value="GME80174.1"/>
    <property type="molecule type" value="Genomic_DNA"/>
</dbReference>
<sequence length="68" mass="7949">MNHINVMHNNRIFNFKMDFGKTGNNDRDLNQNFNDGFILDIFQSVQWPKSSDGIVEAVVSRGLQNRRH</sequence>
<accession>A0ACB5T4K6</accession>
<name>A0ACB5T4K6_AMBMO</name>
<dbReference type="Proteomes" id="UP001165064">
    <property type="component" value="Unassembled WGS sequence"/>
</dbReference>
<protein>
    <submittedName>
        <fullName evidence="1">Unnamed protein product</fullName>
    </submittedName>
</protein>
<gene>
    <name evidence="1" type="ORF">Amon02_000432200</name>
</gene>
<comment type="caution">
    <text evidence="1">The sequence shown here is derived from an EMBL/GenBank/DDBJ whole genome shotgun (WGS) entry which is preliminary data.</text>
</comment>
<evidence type="ECO:0000313" key="2">
    <source>
        <dbReference type="Proteomes" id="UP001165064"/>
    </source>
</evidence>